<evidence type="ECO:0000313" key="2">
    <source>
        <dbReference type="Proteomes" id="UP000748531"/>
    </source>
</evidence>
<comment type="caution">
    <text evidence="1">The sequence shown here is derived from an EMBL/GenBank/DDBJ whole genome shotgun (WGS) entry which is preliminary data.</text>
</comment>
<dbReference type="GO" id="GO:0005789">
    <property type="term" value="C:endoplasmic reticulum membrane"/>
    <property type="evidence" value="ECO:0007669"/>
    <property type="project" value="TreeGrafter"/>
</dbReference>
<dbReference type="AlphaFoldDB" id="A0A8J4TKI6"/>
<dbReference type="GO" id="GO:0004377">
    <property type="term" value="F:GDP-Man:Man(3)GlcNAc(2)-PP-Dol alpha-1,2-mannosyltransferase activity"/>
    <property type="evidence" value="ECO:0007669"/>
    <property type="project" value="InterPro"/>
</dbReference>
<dbReference type="EMBL" id="LUCH01002797">
    <property type="protein sequence ID" value="KAF5400964.1"/>
    <property type="molecule type" value="Genomic_DNA"/>
</dbReference>
<name>A0A8J4TKI6_9TREM</name>
<gene>
    <name evidence="1" type="ORF">PHET_05734</name>
</gene>
<evidence type="ECO:0000313" key="1">
    <source>
        <dbReference type="EMBL" id="KAF5400964.1"/>
    </source>
</evidence>
<dbReference type="GO" id="GO:0006487">
    <property type="term" value="P:protein N-linked glycosylation"/>
    <property type="evidence" value="ECO:0007669"/>
    <property type="project" value="TreeGrafter"/>
</dbReference>
<dbReference type="Gene3D" id="3.40.50.2000">
    <property type="entry name" value="Glycogen Phosphorylase B"/>
    <property type="match status" value="1"/>
</dbReference>
<reference evidence="1" key="1">
    <citation type="submission" date="2019-05" db="EMBL/GenBank/DDBJ databases">
        <title>Annotation for the trematode Paragonimus heterotremus.</title>
        <authorList>
            <person name="Choi Y.-J."/>
        </authorList>
    </citation>
    <scope>NUCLEOTIDE SEQUENCE</scope>
    <source>
        <strain evidence="1">LC</strain>
    </source>
</reference>
<sequence>MAAGLITVAHNSGGPLTDIIGPAAAKLFSYADSCGVGFLASSAEDYADAFEYVLTKMAEPCQKAMRQAAFARAQEKFSEDCFCRDWLQYIRGLLT</sequence>
<protein>
    <submittedName>
        <fullName evidence="1">Putative Glycosyl transferase</fullName>
    </submittedName>
</protein>
<dbReference type="PANTHER" id="PTHR45919">
    <property type="entry name" value="GDP-MAN:MAN(3)GLCNAC(2)-PP-DOL ALPHA-1,2-MANNOSYLTRANSFERASE"/>
    <property type="match status" value="1"/>
</dbReference>
<accession>A0A8J4TKI6</accession>
<dbReference type="SUPFAM" id="SSF53756">
    <property type="entry name" value="UDP-Glycosyltransferase/glycogen phosphorylase"/>
    <property type="match status" value="1"/>
</dbReference>
<keyword evidence="2" id="KW-1185">Reference proteome</keyword>
<proteinExistence type="predicted"/>
<keyword evidence="1" id="KW-0808">Transferase</keyword>
<dbReference type="Proteomes" id="UP000748531">
    <property type="component" value="Unassembled WGS sequence"/>
</dbReference>
<dbReference type="PANTHER" id="PTHR45919:SF1">
    <property type="entry name" value="GDP-MAN:MAN(3)GLCNAC(2)-PP-DOL ALPHA-1,2-MANNOSYLTRANSFERASE"/>
    <property type="match status" value="1"/>
</dbReference>
<dbReference type="InterPro" id="IPR038013">
    <property type="entry name" value="ALG11"/>
</dbReference>
<organism evidence="1 2">
    <name type="scientific">Paragonimus heterotremus</name>
    <dbReference type="NCBI Taxonomy" id="100268"/>
    <lineage>
        <taxon>Eukaryota</taxon>
        <taxon>Metazoa</taxon>
        <taxon>Spiralia</taxon>
        <taxon>Lophotrochozoa</taxon>
        <taxon>Platyhelminthes</taxon>
        <taxon>Trematoda</taxon>
        <taxon>Digenea</taxon>
        <taxon>Plagiorchiida</taxon>
        <taxon>Troglotremata</taxon>
        <taxon>Troglotrematidae</taxon>
        <taxon>Paragonimus</taxon>
    </lineage>
</organism>
<dbReference type="OrthoDB" id="6266088at2759"/>